<dbReference type="SUPFAM" id="SSF52540">
    <property type="entry name" value="P-loop containing nucleoside triphosphate hydrolases"/>
    <property type="match status" value="1"/>
</dbReference>
<dbReference type="Gene3D" id="3.30.230.10">
    <property type="match status" value="1"/>
</dbReference>
<name>A0A2H0TVV1_9BACT</name>
<dbReference type="Gene3D" id="3.40.50.300">
    <property type="entry name" value="P-loop containing nucleotide triphosphate hydrolases"/>
    <property type="match status" value="1"/>
</dbReference>
<dbReference type="InterPro" id="IPR027417">
    <property type="entry name" value="P-loop_NTPase"/>
</dbReference>
<dbReference type="PANTHER" id="PTHR32039">
    <property type="entry name" value="MAGNESIUM-CHELATASE SUBUNIT CHLI"/>
    <property type="match status" value="1"/>
</dbReference>
<evidence type="ECO:0000313" key="3">
    <source>
        <dbReference type="EMBL" id="PIR76265.1"/>
    </source>
</evidence>
<sequence length="507" mass="56104">MFTKIHSAAVLGLDCTPVTVEVDIAGSWPGYNIVGLPDTAIQEAKERIRTAWKNTNLQFPNNGRIVINLAPADVRKEGSMYDLPMAVGMYVATEKREDIDLSKALFVGELALDGGLRHTNGILPLAIFARDHGYTDLFVPAVNAHEASLIQDIQILPADTFRQVLAHITDKQKIPPFRGSPVHEWIQETDYEMDMAYVKGQDFVKRAMEIAAAGGHNILLSGPPGSGKTLLARTMPSILPRLTVEEAIDATKIYSVAGLLPIDRPLVTERPFRAPHHSASGVALVGGGKFPRPGEISLAHRGVLFLDEFPEFPRQVLENLRQPLEDGVVTISRAQGTITFPARFTLVASQNPCPCGFATDPDKNCSCSPMQIANYQKKISGPLLDRIDLHVEVPRVEFEKLRDDTLAESSDAIRARVEKAREIQNKRFAGTHCMTNTDMKNKEIREHCTLQDQSIELMKQAVTQLHLSARSYHRILKLARTIADLDGNEHIETPHVAEALQYRSKVA</sequence>
<dbReference type="Pfam" id="PF01078">
    <property type="entry name" value="Mg_chelatase"/>
    <property type="match status" value="1"/>
</dbReference>
<dbReference type="InterPro" id="IPR003593">
    <property type="entry name" value="AAA+_ATPase"/>
</dbReference>
<organism evidence="3 4">
    <name type="scientific">Candidatus Magasanikbacteria bacterium CG10_big_fil_rev_8_21_14_0_10_42_10</name>
    <dbReference type="NCBI Taxonomy" id="1974649"/>
    <lineage>
        <taxon>Bacteria</taxon>
        <taxon>Candidatus Magasanikiibacteriota</taxon>
    </lineage>
</organism>
<dbReference type="AlphaFoldDB" id="A0A2H0TVV1"/>
<dbReference type="EMBL" id="PFBY01000036">
    <property type="protein sequence ID" value="PIR76265.1"/>
    <property type="molecule type" value="Genomic_DNA"/>
</dbReference>
<reference evidence="4" key="1">
    <citation type="submission" date="2017-09" db="EMBL/GenBank/DDBJ databases">
        <title>Depth-based differentiation of microbial function through sediment-hosted aquifers and enrichment of novel symbionts in the deep terrestrial subsurface.</title>
        <authorList>
            <person name="Probst A.J."/>
            <person name="Ladd B."/>
            <person name="Jarett J.K."/>
            <person name="Geller-Mcgrath D.E."/>
            <person name="Sieber C.M.K."/>
            <person name="Emerson J.B."/>
            <person name="Anantharaman K."/>
            <person name="Thomas B.C."/>
            <person name="Malmstrom R."/>
            <person name="Stieglmeier M."/>
            <person name="Klingl A."/>
            <person name="Woyke T."/>
            <person name="Ryan C.M."/>
            <person name="Banfield J.F."/>
        </authorList>
    </citation>
    <scope>NUCLEOTIDE SEQUENCE [LARGE SCALE GENOMIC DNA]</scope>
</reference>
<dbReference type="Pfam" id="PF13335">
    <property type="entry name" value="Mg_chelatase_C"/>
    <property type="match status" value="1"/>
</dbReference>
<dbReference type="PANTHER" id="PTHR32039:SF7">
    <property type="entry name" value="COMPETENCE PROTEIN COMM"/>
    <property type="match status" value="1"/>
</dbReference>
<evidence type="ECO:0000256" key="1">
    <source>
        <dbReference type="ARBA" id="ARBA00006354"/>
    </source>
</evidence>
<dbReference type="SUPFAM" id="SSF54211">
    <property type="entry name" value="Ribosomal protein S5 domain 2-like"/>
    <property type="match status" value="1"/>
</dbReference>
<dbReference type="InterPro" id="IPR020568">
    <property type="entry name" value="Ribosomal_Su5_D2-typ_SF"/>
</dbReference>
<dbReference type="InterPro" id="IPR025158">
    <property type="entry name" value="Mg_chelat-rel_C"/>
</dbReference>
<accession>A0A2H0TVV1</accession>
<gene>
    <name evidence="3" type="ORF">COU32_03275</name>
</gene>
<feature type="domain" description="AAA+ ATPase" evidence="2">
    <location>
        <begin position="214"/>
        <end position="397"/>
    </location>
</feature>
<dbReference type="InterPro" id="IPR045006">
    <property type="entry name" value="CHLI-like"/>
</dbReference>
<dbReference type="SMART" id="SM00382">
    <property type="entry name" value="AAA"/>
    <property type="match status" value="1"/>
</dbReference>
<dbReference type="InterPro" id="IPR004482">
    <property type="entry name" value="Mg_chelat-rel"/>
</dbReference>
<dbReference type="Pfam" id="PF13541">
    <property type="entry name" value="ChlI"/>
    <property type="match status" value="1"/>
</dbReference>
<dbReference type="GO" id="GO:0005524">
    <property type="term" value="F:ATP binding"/>
    <property type="evidence" value="ECO:0007669"/>
    <property type="project" value="InterPro"/>
</dbReference>
<dbReference type="Proteomes" id="UP000231530">
    <property type="component" value="Unassembled WGS sequence"/>
</dbReference>
<protein>
    <submittedName>
        <fullName evidence="3">Magnesium chelatase</fullName>
    </submittedName>
</protein>
<evidence type="ECO:0000259" key="2">
    <source>
        <dbReference type="SMART" id="SM00382"/>
    </source>
</evidence>
<comment type="similarity">
    <text evidence="1">Belongs to the Mg-chelatase subunits D/I family. ComM subfamily.</text>
</comment>
<dbReference type="InterPro" id="IPR014721">
    <property type="entry name" value="Ribsml_uS5_D2-typ_fold_subgr"/>
</dbReference>
<evidence type="ECO:0000313" key="4">
    <source>
        <dbReference type="Proteomes" id="UP000231530"/>
    </source>
</evidence>
<proteinExistence type="inferred from homology"/>
<comment type="caution">
    <text evidence="3">The sequence shown here is derived from an EMBL/GenBank/DDBJ whole genome shotgun (WGS) entry which is preliminary data.</text>
</comment>
<dbReference type="InterPro" id="IPR000523">
    <property type="entry name" value="Mg_chelatse_chII-like_cat_dom"/>
</dbReference>
<dbReference type="NCBIfam" id="TIGR00368">
    <property type="entry name" value="YifB family Mg chelatase-like AAA ATPase"/>
    <property type="match status" value="1"/>
</dbReference>